<protein>
    <submittedName>
        <fullName evidence="2">Uncharacterized conserved protein YeaO, DUF488 family</fullName>
    </submittedName>
</protein>
<dbReference type="Pfam" id="PF22751">
    <property type="entry name" value="DUF488-N3a"/>
    <property type="match status" value="1"/>
</dbReference>
<reference evidence="3" key="1">
    <citation type="submission" date="2016-10" db="EMBL/GenBank/DDBJ databases">
        <authorList>
            <person name="Varghese N."/>
            <person name="Submissions S."/>
        </authorList>
    </citation>
    <scope>NUCLEOTIDE SEQUENCE [LARGE SCALE GENOMIC DNA]</scope>
    <source>
        <strain evidence="3">DSM 16858</strain>
    </source>
</reference>
<dbReference type="AlphaFoldDB" id="A0A1I0JF44"/>
<feature type="domain" description="DUF488" evidence="1">
    <location>
        <begin position="3"/>
        <end position="120"/>
    </location>
</feature>
<dbReference type="RefSeq" id="WP_093521143.1">
    <property type="nucleotide sequence ID" value="NZ_FOIJ01000007.1"/>
</dbReference>
<gene>
    <name evidence="2" type="ORF">SAMN05443639_107211</name>
</gene>
<dbReference type="Proteomes" id="UP000199181">
    <property type="component" value="Unassembled WGS sequence"/>
</dbReference>
<dbReference type="EMBL" id="FOIJ01000007">
    <property type="protein sequence ID" value="SEU08677.1"/>
    <property type="molecule type" value="Genomic_DNA"/>
</dbReference>
<evidence type="ECO:0000259" key="1">
    <source>
        <dbReference type="Pfam" id="PF22751"/>
    </source>
</evidence>
<evidence type="ECO:0000313" key="2">
    <source>
        <dbReference type="EMBL" id="SEU08677.1"/>
    </source>
</evidence>
<name>A0A1I0JF44_9BACT</name>
<proteinExistence type="predicted"/>
<keyword evidence="3" id="KW-1185">Reference proteome</keyword>
<dbReference type="PANTHER" id="PTHR36849">
    <property type="entry name" value="CYTOPLASMIC PROTEIN-RELATED"/>
    <property type="match status" value="1"/>
</dbReference>
<dbReference type="InterPro" id="IPR054495">
    <property type="entry name" value="DUF488-N3a"/>
</dbReference>
<evidence type="ECO:0000313" key="3">
    <source>
        <dbReference type="Proteomes" id="UP000199181"/>
    </source>
</evidence>
<sequence length="124" mass="14262">MPIKTRRWVVPAEPDDGLRVLICRYRPRGVTKAKETWDVWMRDLAPSPALFDAFYGKGQTPITLDIYRERYLQEMQAQQDTIAGLAARVDRGETVTLLCSKDCILEQVCHRSLLAELIEAARKR</sequence>
<accession>A0A1I0JF44</accession>
<organism evidence="2 3">
    <name type="scientific">Stigmatella erecta</name>
    <dbReference type="NCBI Taxonomy" id="83460"/>
    <lineage>
        <taxon>Bacteria</taxon>
        <taxon>Pseudomonadati</taxon>
        <taxon>Myxococcota</taxon>
        <taxon>Myxococcia</taxon>
        <taxon>Myxococcales</taxon>
        <taxon>Cystobacterineae</taxon>
        <taxon>Archangiaceae</taxon>
        <taxon>Stigmatella</taxon>
    </lineage>
</organism>
<dbReference type="InterPro" id="IPR052552">
    <property type="entry name" value="YeaO-like"/>
</dbReference>
<dbReference type="PANTHER" id="PTHR36849:SF1">
    <property type="entry name" value="CYTOPLASMIC PROTEIN"/>
    <property type="match status" value="1"/>
</dbReference>